<dbReference type="InterPro" id="IPR017441">
    <property type="entry name" value="Protein_kinase_ATP_BS"/>
</dbReference>
<evidence type="ECO:0000256" key="4">
    <source>
        <dbReference type="ARBA" id="ARBA00022777"/>
    </source>
</evidence>
<evidence type="ECO:0000313" key="9">
    <source>
        <dbReference type="EMBL" id="THD25748.1"/>
    </source>
</evidence>
<dbReference type="FunFam" id="1.10.510.10:FF:000594">
    <property type="entry name" value="Myosin light chain kinase isoform-III"/>
    <property type="match status" value="1"/>
</dbReference>
<feature type="compositionally biased region" description="Basic residues" evidence="7">
    <location>
        <begin position="501"/>
        <end position="512"/>
    </location>
</feature>
<keyword evidence="4 9" id="KW-0418">Kinase</keyword>
<feature type="compositionally biased region" description="Basic and acidic residues" evidence="7">
    <location>
        <begin position="546"/>
        <end position="559"/>
    </location>
</feature>
<dbReference type="Pfam" id="PF00069">
    <property type="entry name" value="Pkinase"/>
    <property type="match status" value="1"/>
</dbReference>
<dbReference type="GO" id="GO:0004674">
    <property type="term" value="F:protein serine/threonine kinase activity"/>
    <property type="evidence" value="ECO:0007669"/>
    <property type="project" value="UniProtKB-KW"/>
</dbReference>
<feature type="compositionally biased region" description="Low complexity" evidence="7">
    <location>
        <begin position="421"/>
        <end position="437"/>
    </location>
</feature>
<dbReference type="GO" id="GO:0035556">
    <property type="term" value="P:intracellular signal transduction"/>
    <property type="evidence" value="ECO:0007669"/>
    <property type="project" value="TreeGrafter"/>
</dbReference>
<proteinExistence type="predicted"/>
<organism evidence="9 10">
    <name type="scientific">Fasciola hepatica</name>
    <name type="common">Liver fluke</name>
    <dbReference type="NCBI Taxonomy" id="6192"/>
    <lineage>
        <taxon>Eukaryota</taxon>
        <taxon>Metazoa</taxon>
        <taxon>Spiralia</taxon>
        <taxon>Lophotrochozoa</taxon>
        <taxon>Platyhelminthes</taxon>
        <taxon>Trematoda</taxon>
        <taxon>Digenea</taxon>
        <taxon>Plagiorchiida</taxon>
        <taxon>Echinostomata</taxon>
        <taxon>Echinostomatoidea</taxon>
        <taxon>Fasciolidae</taxon>
        <taxon>Fasciola</taxon>
    </lineage>
</organism>
<gene>
    <name evidence="9" type="ORF">D915_003545</name>
</gene>
<dbReference type="PROSITE" id="PS50011">
    <property type="entry name" value="PROTEIN_KINASE_DOM"/>
    <property type="match status" value="1"/>
</dbReference>
<dbReference type="EMBL" id="JXXN02001007">
    <property type="protein sequence ID" value="THD25748.1"/>
    <property type="molecule type" value="Genomic_DNA"/>
</dbReference>
<keyword evidence="2" id="KW-0808">Transferase</keyword>
<feature type="compositionally biased region" description="Polar residues" evidence="7">
    <location>
        <begin position="369"/>
        <end position="383"/>
    </location>
</feature>
<keyword evidence="10" id="KW-1185">Reference proteome</keyword>
<feature type="compositionally biased region" description="Polar residues" evidence="7">
    <location>
        <begin position="588"/>
        <end position="601"/>
    </location>
</feature>
<dbReference type="AlphaFoldDB" id="A0A4E0RUR6"/>
<dbReference type="InterPro" id="IPR000719">
    <property type="entry name" value="Prot_kinase_dom"/>
</dbReference>
<dbReference type="PROSITE" id="PS00108">
    <property type="entry name" value="PROTEIN_KINASE_ST"/>
    <property type="match status" value="1"/>
</dbReference>
<name>A0A4E0RUR6_FASHE</name>
<evidence type="ECO:0000313" key="10">
    <source>
        <dbReference type="Proteomes" id="UP000230066"/>
    </source>
</evidence>
<evidence type="ECO:0000256" key="3">
    <source>
        <dbReference type="ARBA" id="ARBA00022741"/>
    </source>
</evidence>
<keyword evidence="5 6" id="KW-0067">ATP-binding</keyword>
<dbReference type="PANTHER" id="PTHR24342">
    <property type="entry name" value="SERINE/THREONINE-PROTEIN KINASE 17"/>
    <property type="match status" value="1"/>
</dbReference>
<feature type="compositionally biased region" description="Basic and acidic residues" evidence="7">
    <location>
        <begin position="566"/>
        <end position="579"/>
    </location>
</feature>
<dbReference type="GO" id="GO:0005634">
    <property type="term" value="C:nucleus"/>
    <property type="evidence" value="ECO:0007669"/>
    <property type="project" value="TreeGrafter"/>
</dbReference>
<keyword evidence="1" id="KW-0723">Serine/threonine-protein kinase</keyword>
<feature type="compositionally biased region" description="Basic and acidic residues" evidence="7">
    <location>
        <begin position="475"/>
        <end position="486"/>
    </location>
</feature>
<dbReference type="GO" id="GO:0043065">
    <property type="term" value="P:positive regulation of apoptotic process"/>
    <property type="evidence" value="ECO:0007669"/>
    <property type="project" value="TreeGrafter"/>
</dbReference>
<reference evidence="9" key="1">
    <citation type="submission" date="2019-03" db="EMBL/GenBank/DDBJ databases">
        <title>Improved annotation for the trematode Fasciola hepatica.</title>
        <authorList>
            <person name="Choi Y.-J."/>
            <person name="Martin J."/>
            <person name="Mitreva M."/>
        </authorList>
    </citation>
    <scope>NUCLEOTIDE SEQUENCE [LARGE SCALE GENOMIC DNA]</scope>
</reference>
<dbReference type="PANTHER" id="PTHR24342:SF20">
    <property type="entry name" value="MYOSIN LIGHT CHAIN KINASE, SMOOTH MUSCLE"/>
    <property type="match status" value="1"/>
</dbReference>
<feature type="compositionally biased region" description="Polar residues" evidence="7">
    <location>
        <begin position="461"/>
        <end position="470"/>
    </location>
</feature>
<dbReference type="Gene3D" id="3.30.200.20">
    <property type="entry name" value="Phosphorylase Kinase, domain 1"/>
    <property type="match status" value="1"/>
</dbReference>
<evidence type="ECO:0000259" key="8">
    <source>
        <dbReference type="PROSITE" id="PS50011"/>
    </source>
</evidence>
<feature type="compositionally biased region" description="Low complexity" evidence="7">
    <location>
        <begin position="445"/>
        <end position="460"/>
    </location>
</feature>
<dbReference type="CDD" id="cd14103">
    <property type="entry name" value="STKc_MLCK"/>
    <property type="match status" value="1"/>
</dbReference>
<feature type="region of interest" description="Disordered" evidence="7">
    <location>
        <begin position="342"/>
        <end position="629"/>
    </location>
</feature>
<feature type="binding site" evidence="6">
    <location>
        <position position="69"/>
    </location>
    <ligand>
        <name>ATP</name>
        <dbReference type="ChEBI" id="CHEBI:30616"/>
    </ligand>
</feature>
<evidence type="ECO:0000256" key="2">
    <source>
        <dbReference type="ARBA" id="ARBA00022679"/>
    </source>
</evidence>
<dbReference type="InterPro" id="IPR011009">
    <property type="entry name" value="Kinase-like_dom_sf"/>
</dbReference>
<evidence type="ECO:0000256" key="5">
    <source>
        <dbReference type="ARBA" id="ARBA00022840"/>
    </source>
</evidence>
<evidence type="ECO:0000256" key="7">
    <source>
        <dbReference type="SAM" id="MobiDB-lite"/>
    </source>
</evidence>
<dbReference type="GO" id="GO:0005524">
    <property type="term" value="F:ATP binding"/>
    <property type="evidence" value="ECO:0007669"/>
    <property type="project" value="UniProtKB-UniRule"/>
</dbReference>
<sequence length="647" mass="72558">MLFNRVHFKHSKKSEDEDTDPNLLKKNVVLKENRRLSADYIVGEYLGSGKFGEVKRCEEKQTGGHFAAKFVPIASKDDWQSVQNEIAIMNRLKHPRLIQLYDAYSSKSEVVMVLELITGGELFERIIDESFDLNESRCVRFMNEILQGVEYIHNQGVLHLDLKPENILCLSRTSFKIKIIDFGLARFYDGKEICVLFGTPEFVSPEVISYEPVCPAADMWSVGVICYVMLSGLSPFMGDSQSETLANILRVTYDFNYPEFAEISEDARNFIRRLLVKDPRKRMTATECLQHPWIKKKQQQLKRKGTVSKKRLKHFVYRRKWQKAVNAIIALQRMGVVLHHPIPDNSHITQSNPPAPVNEISHQAEKQPDQSSSTQNNSPVTESPKSRNRRKSLLSLNRSLFSRLTTKRVPHSDSLASEDGSPSPQSSNTPNSSRRSSILSKFGWNPSTSNSSSAKKTTPKITSNSVSPKSGQAHAENKRLNKKDSVPSKPDSPTNTDNSTNKKKLSIRRQPKSKPDVQDKTTVSPVSTQLTGQKSTTVSPVTAKAVDPKTKAVEKDVKNKGPLKSVDMDEKNSSQRNEHSPPVAELTKNLSRDSTSSNSATKIELKLTVLKPPPRKPMPKTVLPQGTSIADRIGFFSNLAGKSNRKP</sequence>
<keyword evidence="3 6" id="KW-0547">Nucleotide-binding</keyword>
<evidence type="ECO:0000256" key="1">
    <source>
        <dbReference type="ARBA" id="ARBA00022527"/>
    </source>
</evidence>
<accession>A0A4E0RUR6</accession>
<dbReference type="Proteomes" id="UP000230066">
    <property type="component" value="Unassembled WGS sequence"/>
</dbReference>
<dbReference type="PROSITE" id="PS00107">
    <property type="entry name" value="PROTEIN_KINASE_ATP"/>
    <property type="match status" value="1"/>
</dbReference>
<dbReference type="SMART" id="SM00220">
    <property type="entry name" value="S_TKc"/>
    <property type="match status" value="1"/>
</dbReference>
<protein>
    <submittedName>
        <fullName evidence="9">Myosin light chain kinase smooth muscle</fullName>
    </submittedName>
</protein>
<comment type="caution">
    <text evidence="9">The sequence shown here is derived from an EMBL/GenBank/DDBJ whole genome shotgun (WGS) entry which is preliminary data.</text>
</comment>
<dbReference type="InterPro" id="IPR008271">
    <property type="entry name" value="Ser/Thr_kinase_AS"/>
</dbReference>
<evidence type="ECO:0000256" key="6">
    <source>
        <dbReference type="PROSITE-ProRule" id="PRU10141"/>
    </source>
</evidence>
<feature type="compositionally biased region" description="Low complexity" evidence="7">
    <location>
        <begin position="393"/>
        <end position="404"/>
    </location>
</feature>
<dbReference type="SUPFAM" id="SSF56112">
    <property type="entry name" value="Protein kinase-like (PK-like)"/>
    <property type="match status" value="1"/>
</dbReference>
<dbReference type="Gene3D" id="1.10.510.10">
    <property type="entry name" value="Transferase(Phosphotransferase) domain 1"/>
    <property type="match status" value="1"/>
</dbReference>
<feature type="compositionally biased region" description="Polar residues" evidence="7">
    <location>
        <begin position="520"/>
        <end position="540"/>
    </location>
</feature>
<feature type="domain" description="Protein kinase" evidence="8">
    <location>
        <begin position="40"/>
        <end position="294"/>
    </location>
</feature>